<dbReference type="InterPro" id="IPR036397">
    <property type="entry name" value="RNaseH_sf"/>
</dbReference>
<dbReference type="OrthoDB" id="10017160at2759"/>
<sequence>MHKILHENLAVTKLCTLWIPHNVTEAHKLRRVNWFREMIQSFADGDSNAVHDIVTGDKSWICYYDSETKRQFAQWVFLFEDMATKVKQGRSVGKKIVASFFGMTGQNAIIVL</sequence>
<accession>A0A4C1Y7C3</accession>
<dbReference type="EMBL" id="BGZK01001135">
    <property type="protein sequence ID" value="GBP72151.1"/>
    <property type="molecule type" value="Genomic_DNA"/>
</dbReference>
<gene>
    <name evidence="1" type="ORF">EVAR_49741_1</name>
</gene>
<evidence type="ECO:0000313" key="2">
    <source>
        <dbReference type="Proteomes" id="UP000299102"/>
    </source>
</evidence>
<protein>
    <recommendedName>
        <fullName evidence="3">Mariner Mos1 transposase</fullName>
    </recommendedName>
</protein>
<dbReference type="InterPro" id="IPR052709">
    <property type="entry name" value="Transposase-MT_Hybrid"/>
</dbReference>
<organism evidence="1 2">
    <name type="scientific">Eumeta variegata</name>
    <name type="common">Bagworm moth</name>
    <name type="synonym">Eumeta japonica</name>
    <dbReference type="NCBI Taxonomy" id="151549"/>
    <lineage>
        <taxon>Eukaryota</taxon>
        <taxon>Metazoa</taxon>
        <taxon>Ecdysozoa</taxon>
        <taxon>Arthropoda</taxon>
        <taxon>Hexapoda</taxon>
        <taxon>Insecta</taxon>
        <taxon>Pterygota</taxon>
        <taxon>Neoptera</taxon>
        <taxon>Endopterygota</taxon>
        <taxon>Lepidoptera</taxon>
        <taxon>Glossata</taxon>
        <taxon>Ditrysia</taxon>
        <taxon>Tineoidea</taxon>
        <taxon>Psychidae</taxon>
        <taxon>Oiketicinae</taxon>
        <taxon>Eumeta</taxon>
    </lineage>
</organism>
<dbReference type="PANTHER" id="PTHR46060:SF1">
    <property type="entry name" value="MARINER MOS1 TRANSPOSASE-LIKE PROTEIN"/>
    <property type="match status" value="1"/>
</dbReference>
<dbReference type="GO" id="GO:0003676">
    <property type="term" value="F:nucleic acid binding"/>
    <property type="evidence" value="ECO:0007669"/>
    <property type="project" value="InterPro"/>
</dbReference>
<proteinExistence type="predicted"/>
<dbReference type="PANTHER" id="PTHR46060">
    <property type="entry name" value="MARINER MOS1 TRANSPOSASE-LIKE PROTEIN"/>
    <property type="match status" value="1"/>
</dbReference>
<dbReference type="Proteomes" id="UP000299102">
    <property type="component" value="Unassembled WGS sequence"/>
</dbReference>
<dbReference type="Gene3D" id="3.30.420.10">
    <property type="entry name" value="Ribonuclease H-like superfamily/Ribonuclease H"/>
    <property type="match status" value="1"/>
</dbReference>
<keyword evidence="2" id="KW-1185">Reference proteome</keyword>
<comment type="caution">
    <text evidence="1">The sequence shown here is derived from an EMBL/GenBank/DDBJ whole genome shotgun (WGS) entry which is preliminary data.</text>
</comment>
<evidence type="ECO:0000313" key="1">
    <source>
        <dbReference type="EMBL" id="GBP72151.1"/>
    </source>
</evidence>
<evidence type="ECO:0008006" key="3">
    <source>
        <dbReference type="Google" id="ProtNLM"/>
    </source>
</evidence>
<reference evidence="1 2" key="1">
    <citation type="journal article" date="2019" name="Commun. Biol.">
        <title>The bagworm genome reveals a unique fibroin gene that provides high tensile strength.</title>
        <authorList>
            <person name="Kono N."/>
            <person name="Nakamura H."/>
            <person name="Ohtoshi R."/>
            <person name="Tomita M."/>
            <person name="Numata K."/>
            <person name="Arakawa K."/>
        </authorList>
    </citation>
    <scope>NUCLEOTIDE SEQUENCE [LARGE SCALE GENOMIC DNA]</scope>
</reference>
<name>A0A4C1Y7C3_EUMVA</name>
<dbReference type="AlphaFoldDB" id="A0A4C1Y7C3"/>